<gene>
    <name evidence="3" type="ORF">FHS16_004123</name>
</gene>
<reference evidence="3 4" key="1">
    <citation type="submission" date="2020-08" db="EMBL/GenBank/DDBJ databases">
        <title>Genomic Encyclopedia of Type Strains, Phase III (KMG-III): the genomes of soil and plant-associated and newly described type strains.</title>
        <authorList>
            <person name="Whitman W."/>
        </authorList>
    </citation>
    <scope>NUCLEOTIDE SEQUENCE [LARGE SCALE GENOMIC DNA]</scope>
    <source>
        <strain evidence="3 4">CECT 8234</strain>
    </source>
</reference>
<protein>
    <submittedName>
        <fullName evidence="3">DNA-binding transcriptional MerR regulator</fullName>
    </submittedName>
</protein>
<organism evidence="3 4">
    <name type="scientific">Paenibacillus endophyticus</name>
    <dbReference type="NCBI Taxonomy" id="1294268"/>
    <lineage>
        <taxon>Bacteria</taxon>
        <taxon>Bacillati</taxon>
        <taxon>Bacillota</taxon>
        <taxon>Bacilli</taxon>
        <taxon>Bacillales</taxon>
        <taxon>Paenibacillaceae</taxon>
        <taxon>Paenibacillus</taxon>
    </lineage>
</organism>
<evidence type="ECO:0000259" key="2">
    <source>
        <dbReference type="PROSITE" id="PS50937"/>
    </source>
</evidence>
<dbReference type="SUPFAM" id="SSF46955">
    <property type="entry name" value="Putative DNA-binding domain"/>
    <property type="match status" value="1"/>
</dbReference>
<dbReference type="InterPro" id="IPR009061">
    <property type="entry name" value="DNA-bd_dom_put_sf"/>
</dbReference>
<dbReference type="PANTHER" id="PTHR30204:SF82">
    <property type="entry name" value="TRANSCRIPTIONAL REGULATOR, MERR FAMILY"/>
    <property type="match status" value="1"/>
</dbReference>
<dbReference type="EMBL" id="JACHXW010000013">
    <property type="protein sequence ID" value="MBB3154047.1"/>
    <property type="molecule type" value="Genomic_DNA"/>
</dbReference>
<name>A0A7W5GCI7_9BACL</name>
<dbReference type="Gene3D" id="1.10.1660.10">
    <property type="match status" value="1"/>
</dbReference>
<evidence type="ECO:0000313" key="4">
    <source>
        <dbReference type="Proteomes" id="UP000518605"/>
    </source>
</evidence>
<dbReference type="AlphaFoldDB" id="A0A7W5GCI7"/>
<proteinExistence type="predicted"/>
<evidence type="ECO:0000256" key="1">
    <source>
        <dbReference type="ARBA" id="ARBA00023125"/>
    </source>
</evidence>
<dbReference type="CDD" id="cd01109">
    <property type="entry name" value="HTH_YyaN"/>
    <property type="match status" value="1"/>
</dbReference>
<sequence length="138" mass="16172">MKYCSISEVSAKFNIPESTLRYYEKKGLLPLIERDEAGRRLFSENQMTLLEIIIYLKNTHMPVKGIQQYVNWVVEGDSTTERRLEMMKNHKQAVLAEISLMKVALKAIDVKITRYKNRMISMNNEMKDQLIKNGEEEV</sequence>
<dbReference type="SMART" id="SM00422">
    <property type="entry name" value="HTH_MERR"/>
    <property type="match status" value="1"/>
</dbReference>
<evidence type="ECO:0000313" key="3">
    <source>
        <dbReference type="EMBL" id="MBB3154047.1"/>
    </source>
</evidence>
<dbReference type="GO" id="GO:0003700">
    <property type="term" value="F:DNA-binding transcription factor activity"/>
    <property type="evidence" value="ECO:0007669"/>
    <property type="project" value="InterPro"/>
</dbReference>
<feature type="domain" description="HTH merR-type" evidence="2">
    <location>
        <begin position="3"/>
        <end position="72"/>
    </location>
</feature>
<dbReference type="Proteomes" id="UP000518605">
    <property type="component" value="Unassembled WGS sequence"/>
</dbReference>
<dbReference type="GO" id="GO:0003677">
    <property type="term" value="F:DNA binding"/>
    <property type="evidence" value="ECO:0007669"/>
    <property type="project" value="UniProtKB-KW"/>
</dbReference>
<dbReference type="InterPro" id="IPR047057">
    <property type="entry name" value="MerR_fam"/>
</dbReference>
<dbReference type="Pfam" id="PF13411">
    <property type="entry name" value="MerR_1"/>
    <property type="match status" value="1"/>
</dbReference>
<comment type="caution">
    <text evidence="3">The sequence shown here is derived from an EMBL/GenBank/DDBJ whole genome shotgun (WGS) entry which is preliminary data.</text>
</comment>
<dbReference type="InterPro" id="IPR000551">
    <property type="entry name" value="MerR-type_HTH_dom"/>
</dbReference>
<dbReference type="PANTHER" id="PTHR30204">
    <property type="entry name" value="REDOX-CYCLING DRUG-SENSING TRANSCRIPTIONAL ACTIVATOR SOXR"/>
    <property type="match status" value="1"/>
</dbReference>
<dbReference type="RefSeq" id="WP_183566757.1">
    <property type="nucleotide sequence ID" value="NZ_CBCSLB010000013.1"/>
</dbReference>
<accession>A0A7W5GCI7</accession>
<dbReference type="PROSITE" id="PS50937">
    <property type="entry name" value="HTH_MERR_2"/>
    <property type="match status" value="1"/>
</dbReference>
<keyword evidence="4" id="KW-1185">Reference proteome</keyword>
<keyword evidence="1 3" id="KW-0238">DNA-binding</keyword>